<dbReference type="InterPro" id="IPR000209">
    <property type="entry name" value="Peptidase_S8/S53_dom"/>
</dbReference>
<reference evidence="5" key="2">
    <citation type="journal article" date="2021" name="Syst. Appl. Microbiol.">
        <title>Roseomonas hellenica sp. nov., isolated from roots of wild-growing Alkanna tinctoria.</title>
        <authorList>
            <person name="Rat A."/>
            <person name="Naranjo H.D."/>
            <person name="Lebbe L."/>
            <person name="Cnockaert M."/>
            <person name="Krigas N."/>
            <person name="Grigoriadou K."/>
            <person name="Maloupa E."/>
            <person name="Willems A."/>
        </authorList>
    </citation>
    <scope>NUCLEOTIDE SEQUENCE</scope>
    <source>
        <strain evidence="5">LMG 31231</strain>
    </source>
</reference>
<keyword evidence="1" id="KW-0645">Protease</keyword>
<gene>
    <name evidence="5" type="ORF">GXW76_00125</name>
</gene>
<organism evidence="5 6">
    <name type="scientific">Neoroseomonas soli</name>
    <dbReference type="NCBI Taxonomy" id="1081025"/>
    <lineage>
        <taxon>Bacteria</taxon>
        <taxon>Pseudomonadati</taxon>
        <taxon>Pseudomonadota</taxon>
        <taxon>Alphaproteobacteria</taxon>
        <taxon>Acetobacterales</taxon>
        <taxon>Acetobacteraceae</taxon>
        <taxon>Neoroseomonas</taxon>
    </lineage>
</organism>
<feature type="domain" description="Peptidase S8/S53" evidence="4">
    <location>
        <begin position="181"/>
        <end position="476"/>
    </location>
</feature>
<dbReference type="PRINTS" id="PR00723">
    <property type="entry name" value="SUBTILISIN"/>
</dbReference>
<evidence type="ECO:0000256" key="1">
    <source>
        <dbReference type="ARBA" id="ARBA00022670"/>
    </source>
</evidence>
<sequence>MSGEILTMAEAGEDKRPGRPVRRNYVFRAAHWLKDAETEIGAAYGKGDLPGLSRLLVRRLGLGTGEGAPEALPLQITHRPLQDWDLYLPGDRPTADALPGQREKAADAALAIRFPSEEAAEAFRTKAEAALGPFDEAVGDIRIRPALHWGPGRGEGDAFGGLEDALRLIRADALAAGHLDGSGVKVVVIDQGVDASRLPPGTTFLGGWWKPSWPGAVPPGQAAKDNRHGTMIARNVLALAPKAMILDCPLIPPRITANLPAFLSDAFGAITRIALDIVLLGLINPKVYKGRWVLVNAWSIYDPRGEAYPGEYTKNRYHWVACAVDIAAKVADVVFAAGNCGQFCPDGRCAEEVIGPGRSILGANSLDSVLTVGAVRADGIWNGYSSQGPGQFSDYLGQPQLKPDLAAPAHFRVPDTAHRLAAGSSAASAIAAGAVAALRTKWDDTALPSDVLFDRLRQSAWQPDGSSGWNERHGHGILDCRAALASLAGVPVP</sequence>
<dbReference type="InterPro" id="IPR015500">
    <property type="entry name" value="Peptidase_S8_subtilisin-rel"/>
</dbReference>
<proteinExistence type="predicted"/>
<dbReference type="Pfam" id="PF00082">
    <property type="entry name" value="Peptidase_S8"/>
    <property type="match status" value="1"/>
</dbReference>
<name>A0A9X9WQY7_9PROT</name>
<dbReference type="Proteomes" id="UP001138751">
    <property type="component" value="Unassembled WGS sequence"/>
</dbReference>
<dbReference type="GO" id="GO:0004252">
    <property type="term" value="F:serine-type endopeptidase activity"/>
    <property type="evidence" value="ECO:0007669"/>
    <property type="project" value="InterPro"/>
</dbReference>
<keyword evidence="2" id="KW-0378">Hydrolase</keyword>
<dbReference type="AlphaFoldDB" id="A0A9X9WQY7"/>
<evidence type="ECO:0000313" key="5">
    <source>
        <dbReference type="EMBL" id="MBR0669566.1"/>
    </source>
</evidence>
<dbReference type="InterPro" id="IPR036852">
    <property type="entry name" value="Peptidase_S8/S53_dom_sf"/>
</dbReference>
<evidence type="ECO:0000256" key="3">
    <source>
        <dbReference type="ARBA" id="ARBA00022825"/>
    </source>
</evidence>
<dbReference type="Gene3D" id="3.40.50.200">
    <property type="entry name" value="Peptidase S8/S53 domain"/>
    <property type="match status" value="1"/>
</dbReference>
<reference evidence="5" key="1">
    <citation type="submission" date="2020-01" db="EMBL/GenBank/DDBJ databases">
        <authorList>
            <person name="Rat A."/>
        </authorList>
    </citation>
    <scope>NUCLEOTIDE SEQUENCE</scope>
    <source>
        <strain evidence="5">LMG 31231</strain>
    </source>
</reference>
<accession>A0A9X9WQY7</accession>
<dbReference type="GO" id="GO:0006508">
    <property type="term" value="P:proteolysis"/>
    <property type="evidence" value="ECO:0007669"/>
    <property type="project" value="UniProtKB-KW"/>
</dbReference>
<evidence type="ECO:0000256" key="2">
    <source>
        <dbReference type="ARBA" id="ARBA00022801"/>
    </source>
</evidence>
<evidence type="ECO:0000313" key="6">
    <source>
        <dbReference type="Proteomes" id="UP001138751"/>
    </source>
</evidence>
<evidence type="ECO:0000259" key="4">
    <source>
        <dbReference type="Pfam" id="PF00082"/>
    </source>
</evidence>
<keyword evidence="3" id="KW-0720">Serine protease</keyword>
<dbReference type="RefSeq" id="WP_211859865.1">
    <property type="nucleotide sequence ID" value="NZ_JAAEDM010000001.1"/>
</dbReference>
<dbReference type="SUPFAM" id="SSF52743">
    <property type="entry name" value="Subtilisin-like"/>
    <property type="match status" value="1"/>
</dbReference>
<keyword evidence="6" id="KW-1185">Reference proteome</keyword>
<dbReference type="EMBL" id="JAAEDM010000001">
    <property type="protein sequence ID" value="MBR0669566.1"/>
    <property type="molecule type" value="Genomic_DNA"/>
</dbReference>
<comment type="caution">
    <text evidence="5">The sequence shown here is derived from an EMBL/GenBank/DDBJ whole genome shotgun (WGS) entry which is preliminary data.</text>
</comment>
<protein>
    <submittedName>
        <fullName evidence="5">S8 family peptidase</fullName>
    </submittedName>
</protein>